<evidence type="ECO:0000313" key="4">
    <source>
        <dbReference type="EMBL" id="PGH17757.1"/>
    </source>
</evidence>
<dbReference type="EMBL" id="PDNB01000008">
    <property type="protein sequence ID" value="PGH17757.1"/>
    <property type="molecule type" value="Genomic_DNA"/>
</dbReference>
<dbReference type="STRING" id="1447875.A0A2B7YAY0"/>
<feature type="compositionally biased region" description="Polar residues" evidence="2">
    <location>
        <begin position="390"/>
        <end position="405"/>
    </location>
</feature>
<comment type="caution">
    <text evidence="4">The sequence shown here is derived from an EMBL/GenBank/DDBJ whole genome shotgun (WGS) entry which is preliminary data.</text>
</comment>
<evidence type="ECO:0000313" key="5">
    <source>
        <dbReference type="Proteomes" id="UP000223968"/>
    </source>
</evidence>
<dbReference type="AlphaFoldDB" id="A0A2B7YAY0"/>
<proteinExistence type="predicted"/>
<sequence>MPEPLPENPYLVLGVSKDATTAEIKAAHRKLALKCHPDKIKDEEQRKEAIPEFQRVQSAYELLSDDRKRADYDRRARDEEQRRKSPPRNDDAGSSSFPRTPTFTRKYEYRDGACYEERVPKSSQFFDEDIPFTQEPRPSSRKYDGYEKRQNVDEKEKKKSKSTGPSVSARSTKERAREAKESAKTNHWTRAKTRDKERKKDREHSEKHSRPFVVTEAESESDDGYDRPESPAPQYEGRRRGSTRPRFDQSRDEEYVETKLDDAVKYIQRSKSGFAEHHHSASYPSSGYHDVPVDTARRSSGRPRTRESVRPSSSGRDRRGSVDPLKSHSSRPPTLQTANTAPAASFFMPIFSSRSASKTHPSPPRRSESTPFVGLSRSSRSSKVRDTHDSGYSSPSTPDMHSGTSPPLPGKYAVVEESDEYREIHIAPTSTGSYRQRSSASPPHRPSGPNPLHSRSATYSSPMDPMSSYHDSSRSIPTSRTPPYGGASQGRLFGETITDPSSNYKIKIPSSGVRYSHKYRREDVSYVPNRYQESYSRSHPSVREDTVAY</sequence>
<name>A0A2B7YAY0_9EURO</name>
<feature type="compositionally biased region" description="Basic and acidic residues" evidence="2">
    <location>
        <begin position="304"/>
        <end position="321"/>
    </location>
</feature>
<dbReference type="SMART" id="SM00271">
    <property type="entry name" value="DnaJ"/>
    <property type="match status" value="1"/>
</dbReference>
<dbReference type="GO" id="GO:0005737">
    <property type="term" value="C:cytoplasm"/>
    <property type="evidence" value="ECO:0007669"/>
    <property type="project" value="TreeGrafter"/>
</dbReference>
<keyword evidence="5" id="KW-1185">Reference proteome</keyword>
<dbReference type="OrthoDB" id="10250354at2759"/>
<organism evidence="4 5">
    <name type="scientific">Helicocarpus griseus UAMH5409</name>
    <dbReference type="NCBI Taxonomy" id="1447875"/>
    <lineage>
        <taxon>Eukaryota</taxon>
        <taxon>Fungi</taxon>
        <taxon>Dikarya</taxon>
        <taxon>Ascomycota</taxon>
        <taxon>Pezizomycotina</taxon>
        <taxon>Eurotiomycetes</taxon>
        <taxon>Eurotiomycetidae</taxon>
        <taxon>Onygenales</taxon>
        <taxon>Ajellomycetaceae</taxon>
        <taxon>Helicocarpus</taxon>
    </lineage>
</organism>
<feature type="compositionally biased region" description="Polar residues" evidence="2">
    <location>
        <begin position="428"/>
        <end position="441"/>
    </location>
</feature>
<gene>
    <name evidence="4" type="ORF">AJ79_00898</name>
</gene>
<dbReference type="PROSITE" id="PS50076">
    <property type="entry name" value="DNAJ_2"/>
    <property type="match status" value="1"/>
</dbReference>
<dbReference type="InterPro" id="IPR036869">
    <property type="entry name" value="J_dom_sf"/>
</dbReference>
<protein>
    <recommendedName>
        <fullName evidence="3">J domain-containing protein</fullName>
    </recommendedName>
</protein>
<dbReference type="PANTHER" id="PTHR43096:SF52">
    <property type="entry name" value="DNAJ HOMOLOG 1, MITOCHONDRIAL-RELATED"/>
    <property type="match status" value="1"/>
</dbReference>
<dbReference type="CDD" id="cd06257">
    <property type="entry name" value="DnaJ"/>
    <property type="match status" value="1"/>
</dbReference>
<evidence type="ECO:0000256" key="1">
    <source>
        <dbReference type="ARBA" id="ARBA00023186"/>
    </source>
</evidence>
<dbReference type="GO" id="GO:0042026">
    <property type="term" value="P:protein refolding"/>
    <property type="evidence" value="ECO:0007669"/>
    <property type="project" value="TreeGrafter"/>
</dbReference>
<feature type="compositionally biased region" description="Basic and acidic residues" evidence="2">
    <location>
        <begin position="64"/>
        <end position="91"/>
    </location>
</feature>
<dbReference type="PROSITE" id="PS00636">
    <property type="entry name" value="DNAJ_1"/>
    <property type="match status" value="1"/>
</dbReference>
<dbReference type="GO" id="GO:0051082">
    <property type="term" value="F:unfolded protein binding"/>
    <property type="evidence" value="ECO:0007669"/>
    <property type="project" value="TreeGrafter"/>
</dbReference>
<feature type="compositionally biased region" description="Basic and acidic residues" evidence="2">
    <location>
        <begin position="141"/>
        <end position="157"/>
    </location>
</feature>
<feature type="compositionally biased region" description="Basic and acidic residues" evidence="2">
    <location>
        <begin position="245"/>
        <end position="264"/>
    </location>
</feature>
<accession>A0A2B7YAY0</accession>
<dbReference type="SUPFAM" id="SSF46565">
    <property type="entry name" value="Chaperone J-domain"/>
    <property type="match status" value="1"/>
</dbReference>
<feature type="compositionally biased region" description="Basic and acidic residues" evidence="2">
    <location>
        <begin position="171"/>
        <end position="184"/>
    </location>
</feature>
<feature type="domain" description="J" evidence="3">
    <location>
        <begin position="8"/>
        <end position="76"/>
    </location>
</feature>
<dbReference type="InterPro" id="IPR018253">
    <property type="entry name" value="DnaJ_domain_CS"/>
</dbReference>
<dbReference type="Gene3D" id="1.10.287.110">
    <property type="entry name" value="DnaJ domain"/>
    <property type="match status" value="1"/>
</dbReference>
<feature type="compositionally biased region" description="Polar residues" evidence="2">
    <location>
        <begin position="330"/>
        <end position="342"/>
    </location>
</feature>
<feature type="compositionally biased region" description="Basic and acidic residues" evidence="2">
    <location>
        <begin position="192"/>
        <end position="209"/>
    </location>
</feature>
<dbReference type="Proteomes" id="UP000223968">
    <property type="component" value="Unassembled WGS sequence"/>
</dbReference>
<dbReference type="PRINTS" id="PR00625">
    <property type="entry name" value="JDOMAIN"/>
</dbReference>
<dbReference type="InterPro" id="IPR001623">
    <property type="entry name" value="DnaJ_domain"/>
</dbReference>
<reference evidence="4 5" key="1">
    <citation type="submission" date="2017-10" db="EMBL/GenBank/DDBJ databases">
        <title>Comparative genomics in systemic dimorphic fungi from Ajellomycetaceae.</title>
        <authorList>
            <person name="Munoz J.F."/>
            <person name="Mcewen J.G."/>
            <person name="Clay O.K."/>
            <person name="Cuomo C.A."/>
        </authorList>
    </citation>
    <scope>NUCLEOTIDE SEQUENCE [LARGE SCALE GENOMIC DNA]</scope>
    <source>
        <strain evidence="4 5">UAMH5409</strain>
    </source>
</reference>
<feature type="region of interest" description="Disordered" evidence="2">
    <location>
        <begin position="123"/>
        <end position="508"/>
    </location>
</feature>
<feature type="compositionally biased region" description="Polar residues" evidence="2">
    <location>
        <begin position="92"/>
        <end position="103"/>
    </location>
</feature>
<evidence type="ECO:0000256" key="2">
    <source>
        <dbReference type="SAM" id="MobiDB-lite"/>
    </source>
</evidence>
<dbReference type="Pfam" id="PF00226">
    <property type="entry name" value="DnaJ"/>
    <property type="match status" value="1"/>
</dbReference>
<evidence type="ECO:0000259" key="3">
    <source>
        <dbReference type="PROSITE" id="PS50076"/>
    </source>
</evidence>
<feature type="region of interest" description="Disordered" evidence="2">
    <location>
        <begin position="57"/>
        <end position="110"/>
    </location>
</feature>
<dbReference type="PANTHER" id="PTHR43096">
    <property type="entry name" value="DNAJ HOMOLOG 1, MITOCHONDRIAL-RELATED"/>
    <property type="match status" value="1"/>
</dbReference>
<feature type="compositionally biased region" description="Low complexity" evidence="2">
    <location>
        <begin position="474"/>
        <end position="483"/>
    </location>
</feature>
<keyword evidence="1" id="KW-0143">Chaperone</keyword>